<gene>
    <name evidence="1" type="ORF">A2318_03490</name>
</gene>
<sequence>MWNVNDLHFGHVKLLFPLLVIVTRADFNPKQKRSRIDFFYHVVRECVIYHVVRERRDLSRRSRTT</sequence>
<dbReference type="Proteomes" id="UP000177331">
    <property type="component" value="Unassembled WGS sequence"/>
</dbReference>
<name>A0A1F7W4W8_9BACT</name>
<dbReference type="EMBL" id="MGFD01000048">
    <property type="protein sequence ID" value="OGL97428.1"/>
    <property type="molecule type" value="Genomic_DNA"/>
</dbReference>
<protein>
    <submittedName>
        <fullName evidence="1">Uncharacterized protein</fullName>
    </submittedName>
</protein>
<reference evidence="1 2" key="1">
    <citation type="journal article" date="2016" name="Nat. Commun.">
        <title>Thousands of microbial genomes shed light on interconnected biogeochemical processes in an aquifer system.</title>
        <authorList>
            <person name="Anantharaman K."/>
            <person name="Brown C.T."/>
            <person name="Hug L.A."/>
            <person name="Sharon I."/>
            <person name="Castelle C.J."/>
            <person name="Probst A.J."/>
            <person name="Thomas B.C."/>
            <person name="Singh A."/>
            <person name="Wilkins M.J."/>
            <person name="Karaoz U."/>
            <person name="Brodie E.L."/>
            <person name="Williams K.H."/>
            <person name="Hubbard S.S."/>
            <person name="Banfield J.F."/>
        </authorList>
    </citation>
    <scope>NUCLEOTIDE SEQUENCE [LARGE SCALE GENOMIC DNA]</scope>
</reference>
<proteinExistence type="predicted"/>
<comment type="caution">
    <text evidence="1">The sequence shown here is derived from an EMBL/GenBank/DDBJ whole genome shotgun (WGS) entry which is preliminary data.</text>
</comment>
<evidence type="ECO:0000313" key="2">
    <source>
        <dbReference type="Proteomes" id="UP000177331"/>
    </source>
</evidence>
<organism evidence="1 2">
    <name type="scientific">Candidatus Uhrbacteria bacterium RIFOXYB2_FULL_45_11</name>
    <dbReference type="NCBI Taxonomy" id="1802421"/>
    <lineage>
        <taxon>Bacteria</taxon>
        <taxon>Candidatus Uhriibacteriota</taxon>
    </lineage>
</organism>
<evidence type="ECO:0000313" key="1">
    <source>
        <dbReference type="EMBL" id="OGL97428.1"/>
    </source>
</evidence>
<accession>A0A1F7W4W8</accession>
<dbReference type="AlphaFoldDB" id="A0A1F7W4W8"/>